<evidence type="ECO:0000313" key="2">
    <source>
        <dbReference type="EMBL" id="MFC5884426.1"/>
    </source>
</evidence>
<comment type="caution">
    <text evidence="2">The sequence shown here is derived from an EMBL/GenBank/DDBJ whole genome shotgun (WGS) entry which is preliminary data.</text>
</comment>
<name>A0ABW1ERI4_9ACTN</name>
<reference evidence="3" key="1">
    <citation type="journal article" date="2019" name="Int. J. Syst. Evol. Microbiol.">
        <title>The Global Catalogue of Microorganisms (GCM) 10K type strain sequencing project: providing services to taxonomists for standard genome sequencing and annotation.</title>
        <authorList>
            <consortium name="The Broad Institute Genomics Platform"/>
            <consortium name="The Broad Institute Genome Sequencing Center for Infectious Disease"/>
            <person name="Wu L."/>
            <person name="Ma J."/>
        </authorList>
    </citation>
    <scope>NUCLEOTIDE SEQUENCE [LARGE SCALE GENOMIC DNA]</scope>
    <source>
        <strain evidence="3">CGMCC 4.1469</strain>
    </source>
</reference>
<feature type="compositionally biased region" description="Pro residues" evidence="1">
    <location>
        <begin position="172"/>
        <end position="181"/>
    </location>
</feature>
<organism evidence="2 3">
    <name type="scientific">Kitasatospora aburaviensis</name>
    <dbReference type="NCBI Taxonomy" id="67265"/>
    <lineage>
        <taxon>Bacteria</taxon>
        <taxon>Bacillati</taxon>
        <taxon>Actinomycetota</taxon>
        <taxon>Actinomycetes</taxon>
        <taxon>Kitasatosporales</taxon>
        <taxon>Streptomycetaceae</taxon>
        <taxon>Kitasatospora</taxon>
    </lineage>
</organism>
<dbReference type="EMBL" id="JBHSOD010000004">
    <property type="protein sequence ID" value="MFC5884426.1"/>
    <property type="molecule type" value="Genomic_DNA"/>
</dbReference>
<dbReference type="RefSeq" id="WP_380233820.1">
    <property type="nucleotide sequence ID" value="NZ_BAAAVH010000110.1"/>
</dbReference>
<evidence type="ECO:0000313" key="3">
    <source>
        <dbReference type="Proteomes" id="UP001596067"/>
    </source>
</evidence>
<gene>
    <name evidence="2" type="ORF">ACFP0N_05415</name>
</gene>
<sequence length="181" mass="18224">MLVEALTALAAAGGAGIVQAAGTDVWTEVRNRVARLLGRGRPAAEQAALERLDRTGAALEAAAPEERALVAERQEASWQTRLEDFLEGLDPAEQAEAGARLRELLERVGAAAPTTVRIEASHSGVTAGGDVINHGGAIGRDFGGPVTIGGAPDSPGTADGTGASGRAGAPDRPTPPGAAPR</sequence>
<dbReference type="Proteomes" id="UP001596067">
    <property type="component" value="Unassembled WGS sequence"/>
</dbReference>
<evidence type="ECO:0000256" key="1">
    <source>
        <dbReference type="SAM" id="MobiDB-lite"/>
    </source>
</evidence>
<accession>A0ABW1ERI4</accession>
<feature type="region of interest" description="Disordered" evidence="1">
    <location>
        <begin position="143"/>
        <end position="181"/>
    </location>
</feature>
<protein>
    <submittedName>
        <fullName evidence="2">Uncharacterized protein</fullName>
    </submittedName>
</protein>
<proteinExistence type="predicted"/>
<keyword evidence="3" id="KW-1185">Reference proteome</keyword>